<name>A0A8J6EM98_ELECQ</name>
<sequence length="315" mass="36047">MVDASLLQVHYRYGSSTWRLCEDSTHPKHCQCVFPARNDSYMSVKLNVTLVDGKQGLYYHKPFWINHVVLPPSPLLHVQKLSGNQLALNWSSPIPGLGKHLLYQIRFSMDNEKSWTTLQVPTGVHSKAISLVSYTTYTLQIRARPSQEEIQGFWSEWSSRVTTKSPSSIVWVAPVVILSLLLILAAGLCLPCILPSFYRKLKNKLWPPLPNLHRVLDTFLAEIQKQYQPDSTLYEKPPEEAAQPSCLEILCELTVTNEGQQVSQDYVQLSPPSYQNVEFWPNLEHLELNLDLRANNQLTYDLTNQTYLPTVWSLQ</sequence>
<feature type="transmembrane region" description="Helical" evidence="8">
    <location>
        <begin position="169"/>
        <end position="194"/>
    </location>
</feature>
<dbReference type="GO" id="GO:0009897">
    <property type="term" value="C:external side of plasma membrane"/>
    <property type="evidence" value="ECO:0007669"/>
    <property type="project" value="TreeGrafter"/>
</dbReference>
<evidence type="ECO:0000256" key="3">
    <source>
        <dbReference type="ARBA" id="ARBA00022729"/>
    </source>
</evidence>
<feature type="domain" description="Fibronectin type-III" evidence="9">
    <location>
        <begin position="71"/>
        <end position="166"/>
    </location>
</feature>
<dbReference type="PANTHER" id="PTHR23037">
    <property type="entry name" value="CYTOKINE RECEPTOR"/>
    <property type="match status" value="1"/>
</dbReference>
<dbReference type="InterPro" id="IPR036116">
    <property type="entry name" value="FN3_sf"/>
</dbReference>
<dbReference type="PROSITE" id="PS50853">
    <property type="entry name" value="FN3"/>
    <property type="match status" value="1"/>
</dbReference>
<dbReference type="CDD" id="cd00063">
    <property type="entry name" value="FN3"/>
    <property type="match status" value="1"/>
</dbReference>
<protein>
    <recommendedName>
        <fullName evidence="9">Fibronectin type-III domain-containing protein</fullName>
    </recommendedName>
</protein>
<dbReference type="PANTHER" id="PTHR23037:SF31">
    <property type="entry name" value="THROMBOPOIETIN RECEPTOR"/>
    <property type="match status" value="1"/>
</dbReference>
<keyword evidence="4 8" id="KW-1133">Transmembrane helix</keyword>
<evidence type="ECO:0000256" key="4">
    <source>
        <dbReference type="ARBA" id="ARBA00022989"/>
    </source>
</evidence>
<keyword evidence="6" id="KW-0675">Receptor</keyword>
<dbReference type="Proteomes" id="UP000770717">
    <property type="component" value="Unassembled WGS sequence"/>
</dbReference>
<evidence type="ECO:0000259" key="9">
    <source>
        <dbReference type="PROSITE" id="PS50853"/>
    </source>
</evidence>
<dbReference type="InterPro" id="IPR003961">
    <property type="entry name" value="FN3_dom"/>
</dbReference>
<keyword evidence="11" id="KW-1185">Reference proteome</keyword>
<keyword evidence="7" id="KW-0325">Glycoprotein</keyword>
<evidence type="ECO:0000256" key="1">
    <source>
        <dbReference type="ARBA" id="ARBA00004479"/>
    </source>
</evidence>
<evidence type="ECO:0000256" key="7">
    <source>
        <dbReference type="ARBA" id="ARBA00023180"/>
    </source>
</evidence>
<evidence type="ECO:0000313" key="10">
    <source>
        <dbReference type="EMBL" id="KAG9471595.1"/>
    </source>
</evidence>
<dbReference type="OrthoDB" id="8608526at2759"/>
<gene>
    <name evidence="10" type="ORF">GDO78_014126</name>
</gene>
<keyword evidence="5 8" id="KW-0472">Membrane</keyword>
<proteinExistence type="predicted"/>
<dbReference type="Gene3D" id="2.60.40.10">
    <property type="entry name" value="Immunoglobulins"/>
    <property type="match status" value="1"/>
</dbReference>
<evidence type="ECO:0000313" key="11">
    <source>
        <dbReference type="Proteomes" id="UP000770717"/>
    </source>
</evidence>
<dbReference type="InterPro" id="IPR013783">
    <property type="entry name" value="Ig-like_fold"/>
</dbReference>
<dbReference type="GO" id="GO:0004896">
    <property type="term" value="F:cytokine receptor activity"/>
    <property type="evidence" value="ECO:0007669"/>
    <property type="project" value="TreeGrafter"/>
</dbReference>
<keyword evidence="2 8" id="KW-0812">Transmembrane</keyword>
<dbReference type="AlphaFoldDB" id="A0A8J6EM98"/>
<evidence type="ECO:0000256" key="8">
    <source>
        <dbReference type="SAM" id="Phobius"/>
    </source>
</evidence>
<organism evidence="10 11">
    <name type="scientific">Eleutherodactylus coqui</name>
    <name type="common">Puerto Rican coqui</name>
    <dbReference type="NCBI Taxonomy" id="57060"/>
    <lineage>
        <taxon>Eukaryota</taxon>
        <taxon>Metazoa</taxon>
        <taxon>Chordata</taxon>
        <taxon>Craniata</taxon>
        <taxon>Vertebrata</taxon>
        <taxon>Euteleostomi</taxon>
        <taxon>Amphibia</taxon>
        <taxon>Batrachia</taxon>
        <taxon>Anura</taxon>
        <taxon>Neobatrachia</taxon>
        <taxon>Hyloidea</taxon>
        <taxon>Eleutherodactylidae</taxon>
        <taxon>Eleutherodactylinae</taxon>
        <taxon>Eleutherodactylus</taxon>
        <taxon>Eleutherodactylus</taxon>
    </lineage>
</organism>
<evidence type="ECO:0000256" key="6">
    <source>
        <dbReference type="ARBA" id="ARBA00023170"/>
    </source>
</evidence>
<comment type="caution">
    <text evidence="10">The sequence shown here is derived from an EMBL/GenBank/DDBJ whole genome shotgun (WGS) entry which is preliminary data.</text>
</comment>
<reference evidence="10" key="1">
    <citation type="thesis" date="2020" institute="ProQuest LLC" country="789 East Eisenhower Parkway, Ann Arbor, MI, USA">
        <title>Comparative Genomics and Chromosome Evolution.</title>
        <authorList>
            <person name="Mudd A.B."/>
        </authorList>
    </citation>
    <scope>NUCLEOTIDE SEQUENCE</scope>
    <source>
        <strain evidence="10">HN-11 Male</strain>
        <tissue evidence="10">Kidney and liver</tissue>
    </source>
</reference>
<keyword evidence="3" id="KW-0732">Signal</keyword>
<evidence type="ECO:0000256" key="2">
    <source>
        <dbReference type="ARBA" id="ARBA00022692"/>
    </source>
</evidence>
<dbReference type="SUPFAM" id="SSF49265">
    <property type="entry name" value="Fibronectin type III"/>
    <property type="match status" value="1"/>
</dbReference>
<dbReference type="EMBL" id="WNTK01000126">
    <property type="protein sequence ID" value="KAG9471595.1"/>
    <property type="molecule type" value="Genomic_DNA"/>
</dbReference>
<evidence type="ECO:0000256" key="5">
    <source>
        <dbReference type="ARBA" id="ARBA00023136"/>
    </source>
</evidence>
<accession>A0A8J6EM98</accession>
<comment type="subcellular location">
    <subcellularLocation>
        <location evidence="1">Membrane</location>
        <topology evidence="1">Single-pass type I membrane protein</topology>
    </subcellularLocation>
</comment>